<evidence type="ECO:0000313" key="2">
    <source>
        <dbReference type="EMBL" id="MVB12991.1"/>
    </source>
</evidence>
<dbReference type="RefSeq" id="WP_066644186.1">
    <property type="nucleotide sequence ID" value="NZ_CP060286.1"/>
</dbReference>
<accession>A0A7G8TCB8</accession>
<evidence type="ECO:0000313" key="5">
    <source>
        <dbReference type="Proteomes" id="UP000515909"/>
    </source>
</evidence>
<dbReference type="EMBL" id="VWXL01000108">
    <property type="protein sequence ID" value="MVB12991.1"/>
    <property type="molecule type" value="Genomic_DNA"/>
</dbReference>
<reference evidence="2 4" key="1">
    <citation type="submission" date="2019-09" db="EMBL/GenBank/DDBJ databases">
        <title>Genome sequence of Clostridium sp. EA1.</title>
        <authorList>
            <person name="Poehlein A."/>
            <person name="Bengelsdorf F.R."/>
            <person name="Daniel R."/>
        </authorList>
    </citation>
    <scope>NUCLEOTIDE SEQUENCE [LARGE SCALE GENOMIC DNA]</scope>
    <source>
        <strain evidence="2 4">EA1</strain>
    </source>
</reference>
<accession>A0A6N8I4C8</accession>
<dbReference type="Proteomes" id="UP000515909">
    <property type="component" value="Chromosome"/>
</dbReference>
<name>A0A6N8I4C8_9FIRM</name>
<evidence type="ECO:0000313" key="3">
    <source>
        <dbReference type="EMBL" id="QNK41259.1"/>
    </source>
</evidence>
<protein>
    <submittedName>
        <fullName evidence="2">Stage III sporulation protein AC/AD protein family protein</fullName>
    </submittedName>
    <submittedName>
        <fullName evidence="3">Stage III sporulation protein AD</fullName>
    </submittedName>
</protein>
<reference evidence="3 5" key="2">
    <citation type="submission" date="2020-08" db="EMBL/GenBank/DDBJ databases">
        <title>The isolate Caproiciproducens sp. 7D4C2 produces n-caproate at mildly acidic conditions from hexoses: genome and rBOX comparison with related strains and chain-elongating bacteria.</title>
        <authorList>
            <person name="Esquivel-Elizondo S."/>
            <person name="Bagci C."/>
            <person name="Temovska M."/>
            <person name="Jeon B.S."/>
            <person name="Bessarab I."/>
            <person name="Williams R.B.H."/>
            <person name="Huson D.H."/>
            <person name="Angenent L.T."/>
        </authorList>
    </citation>
    <scope>NUCLEOTIDE SEQUENCE [LARGE SCALE GENOMIC DNA]</scope>
    <source>
        <strain evidence="3 5">7D4C2</strain>
    </source>
</reference>
<keyword evidence="4" id="KW-1185">Reference proteome</keyword>
<sequence length="129" mass="13505">MNIVGIAGVAVCAAVIAAMLRRYHQEYAVLLSIAAGVVILLEIFASVAPAMHQIQTLFSATGLTTDYILILLKTLGISFLAQFAADSCRDAGENALASKMELAGKISIVILSLPLFEKIAETAVNLIGG</sequence>
<gene>
    <name evidence="2" type="ORF">CAFE_37440</name>
    <name evidence="3" type="ORF">HCR03_02850</name>
</gene>
<keyword evidence="1" id="KW-1133">Transmembrane helix</keyword>
<dbReference type="OrthoDB" id="1682150at2"/>
<dbReference type="InterPro" id="IPR025664">
    <property type="entry name" value="Spore_III_AC/AD"/>
</dbReference>
<dbReference type="KEGG" id="cfem:HCR03_02850"/>
<dbReference type="EMBL" id="CP060286">
    <property type="protein sequence ID" value="QNK41259.1"/>
    <property type="molecule type" value="Genomic_DNA"/>
</dbReference>
<dbReference type="Pfam" id="PF06686">
    <property type="entry name" value="SpoIIIAC"/>
    <property type="match status" value="2"/>
</dbReference>
<evidence type="ECO:0000256" key="1">
    <source>
        <dbReference type="SAM" id="Phobius"/>
    </source>
</evidence>
<evidence type="ECO:0000313" key="4">
    <source>
        <dbReference type="Proteomes" id="UP000469440"/>
    </source>
</evidence>
<dbReference type="Proteomes" id="UP000469440">
    <property type="component" value="Unassembled WGS sequence"/>
</dbReference>
<feature type="transmembrane region" description="Helical" evidence="1">
    <location>
        <begin position="27"/>
        <end position="48"/>
    </location>
</feature>
<proteinExistence type="predicted"/>
<dbReference type="AlphaFoldDB" id="A0A6N8I4C8"/>
<keyword evidence="1" id="KW-0472">Membrane</keyword>
<keyword evidence="1" id="KW-0812">Transmembrane</keyword>
<organism evidence="2 4">
    <name type="scientific">Caproicibacter fermentans</name>
    <dbReference type="NCBI Taxonomy" id="2576756"/>
    <lineage>
        <taxon>Bacteria</taxon>
        <taxon>Bacillati</taxon>
        <taxon>Bacillota</taxon>
        <taxon>Clostridia</taxon>
        <taxon>Eubacteriales</taxon>
        <taxon>Acutalibacteraceae</taxon>
        <taxon>Caproicibacter</taxon>
    </lineage>
</organism>